<dbReference type="GO" id="GO:0008855">
    <property type="term" value="F:exodeoxyribonuclease VII activity"/>
    <property type="evidence" value="ECO:0007669"/>
    <property type="project" value="UniProtKB-EC"/>
</dbReference>
<proteinExistence type="inferred from homology"/>
<accession>A0ABY6CX87</accession>
<gene>
    <name evidence="8" type="primary">xseB</name>
    <name evidence="8" type="ORF">N7E81_14255</name>
</gene>
<dbReference type="InterPro" id="IPR003761">
    <property type="entry name" value="Exonuc_VII_S"/>
</dbReference>
<dbReference type="Proteomes" id="UP001062165">
    <property type="component" value="Chromosome"/>
</dbReference>
<evidence type="ECO:0000256" key="4">
    <source>
        <dbReference type="ARBA" id="ARBA00022801"/>
    </source>
</evidence>
<sequence>MSKKKLSYQAAYDELQNICEQLESEEIDVDQITELVKRANELVKHCQDRLRGIEKDLSTVAEA</sequence>
<reference evidence="8" key="1">
    <citation type="submission" date="2022-10" db="EMBL/GenBank/DDBJ databases">
        <title>Comparative genomics and taxonomic characterization of three novel marine species of genus Reichenbachiella exhibiting antioxidant and polysaccharide degradation activities.</title>
        <authorList>
            <person name="Muhammad N."/>
            <person name="Lee Y.-J."/>
            <person name="Ko J."/>
            <person name="Kim S.-G."/>
        </authorList>
    </citation>
    <scope>NUCLEOTIDE SEQUENCE</scope>
    <source>
        <strain evidence="8">Wsw4-B4</strain>
    </source>
</reference>
<evidence type="ECO:0000256" key="6">
    <source>
        <dbReference type="NCBIfam" id="TIGR01280"/>
    </source>
</evidence>
<evidence type="ECO:0000313" key="8">
    <source>
        <dbReference type="EMBL" id="UXX78520.1"/>
    </source>
</evidence>
<comment type="similarity">
    <text evidence="1">Belongs to the XseB family.</text>
</comment>
<feature type="coiled-coil region" evidence="7">
    <location>
        <begin position="5"/>
        <end position="56"/>
    </location>
</feature>
<evidence type="ECO:0000256" key="2">
    <source>
        <dbReference type="ARBA" id="ARBA00022490"/>
    </source>
</evidence>
<evidence type="ECO:0000256" key="1">
    <source>
        <dbReference type="ARBA" id="ARBA00009998"/>
    </source>
</evidence>
<dbReference type="SUPFAM" id="SSF116842">
    <property type="entry name" value="XseB-like"/>
    <property type="match status" value="1"/>
</dbReference>
<dbReference type="EC" id="3.1.11.6" evidence="6"/>
<keyword evidence="2" id="KW-0963">Cytoplasm</keyword>
<name>A0ABY6CX87_9BACT</name>
<evidence type="ECO:0000256" key="7">
    <source>
        <dbReference type="SAM" id="Coils"/>
    </source>
</evidence>
<keyword evidence="5" id="KW-0269">Exonuclease</keyword>
<evidence type="ECO:0000256" key="3">
    <source>
        <dbReference type="ARBA" id="ARBA00022722"/>
    </source>
</evidence>
<dbReference type="Gene3D" id="1.10.287.1040">
    <property type="entry name" value="Exonuclease VII, small subunit"/>
    <property type="match status" value="1"/>
</dbReference>
<evidence type="ECO:0000313" key="9">
    <source>
        <dbReference type="Proteomes" id="UP001062165"/>
    </source>
</evidence>
<keyword evidence="3" id="KW-0540">Nuclease</keyword>
<dbReference type="NCBIfam" id="TIGR01280">
    <property type="entry name" value="xseB"/>
    <property type="match status" value="1"/>
</dbReference>
<dbReference type="InterPro" id="IPR037004">
    <property type="entry name" value="Exonuc_VII_ssu_sf"/>
</dbReference>
<keyword evidence="9" id="KW-1185">Reference proteome</keyword>
<protein>
    <recommendedName>
        <fullName evidence="6">Exodeoxyribonuclease VII small subunit</fullName>
        <ecNumber evidence="6">3.1.11.6</ecNumber>
    </recommendedName>
</protein>
<organism evidence="8 9">
    <name type="scientific">Reichenbachiella carrageenanivorans</name>
    <dbReference type="NCBI Taxonomy" id="2979869"/>
    <lineage>
        <taxon>Bacteria</taxon>
        <taxon>Pseudomonadati</taxon>
        <taxon>Bacteroidota</taxon>
        <taxon>Cytophagia</taxon>
        <taxon>Cytophagales</taxon>
        <taxon>Reichenbachiellaceae</taxon>
        <taxon>Reichenbachiella</taxon>
    </lineage>
</organism>
<evidence type="ECO:0000256" key="5">
    <source>
        <dbReference type="ARBA" id="ARBA00022839"/>
    </source>
</evidence>
<dbReference type="Pfam" id="PF02609">
    <property type="entry name" value="Exonuc_VII_S"/>
    <property type="match status" value="1"/>
</dbReference>
<keyword evidence="4 8" id="KW-0378">Hydrolase</keyword>
<keyword evidence="7" id="KW-0175">Coiled coil</keyword>
<dbReference type="RefSeq" id="WP_263050265.1">
    <property type="nucleotide sequence ID" value="NZ_CP106735.1"/>
</dbReference>
<dbReference type="EMBL" id="CP106735">
    <property type="protein sequence ID" value="UXX78520.1"/>
    <property type="molecule type" value="Genomic_DNA"/>
</dbReference>